<dbReference type="VEuPathDB" id="FungiDB:AFUB_080980"/>
<gene>
    <name evidence="1" type="ORF">AFUB_080980</name>
</gene>
<organism evidence="1 2">
    <name type="scientific">Aspergillus fumigatus (strain CBS 144.89 / FGSC A1163 / CEA10)</name>
    <name type="common">Neosartorya fumigata</name>
    <dbReference type="NCBI Taxonomy" id="451804"/>
    <lineage>
        <taxon>Eukaryota</taxon>
        <taxon>Fungi</taxon>
        <taxon>Dikarya</taxon>
        <taxon>Ascomycota</taxon>
        <taxon>Pezizomycotina</taxon>
        <taxon>Eurotiomycetes</taxon>
        <taxon>Eurotiomycetidae</taxon>
        <taxon>Eurotiales</taxon>
        <taxon>Aspergillaceae</taxon>
        <taxon>Aspergillus</taxon>
        <taxon>Aspergillus subgen. Fumigati</taxon>
    </lineage>
</organism>
<dbReference type="SUPFAM" id="SSF53098">
    <property type="entry name" value="Ribonuclease H-like"/>
    <property type="match status" value="1"/>
</dbReference>
<sequence>MATSTMALQASTRDIQMIDSIGALEKVLDELDCHSHKHAALFFNVQAINPGEDGSISIISLFVRPIQKLFLIDVLTLGVDAFTTTSLADNSLKLLLATSAASKILFDVGNASAALFKHHGICLNGIKDLQVMQLATHYPRAQQAQAASLETCVEKDARIPPRSLAVWKQVHSAVKQLRDPAKGGRDAVFKERPLRRSILDYHVQNVLILQWLWVAYCGTLCKPNNAFWRSMVFHTVRDRIRESMSPARTGGADVKHWGWSREFIETSKRGWNEDILLELEGIPMVGRCWLDPNFF</sequence>
<dbReference type="HOGENOM" id="CLU_061834_1_0_1"/>
<evidence type="ECO:0000313" key="1">
    <source>
        <dbReference type="EMBL" id="EDP48660.1"/>
    </source>
</evidence>
<dbReference type="PANTHER" id="PTHR43040:SF1">
    <property type="entry name" value="RIBONUCLEASE D"/>
    <property type="match status" value="1"/>
</dbReference>
<dbReference type="GO" id="GO:0003676">
    <property type="term" value="F:nucleic acid binding"/>
    <property type="evidence" value="ECO:0007669"/>
    <property type="project" value="InterPro"/>
</dbReference>
<protein>
    <recommendedName>
        <fullName evidence="3">3'-5' exonuclease domain-containing protein</fullName>
    </recommendedName>
</protein>
<name>B0Y9G7_ASPFC</name>
<evidence type="ECO:0008006" key="3">
    <source>
        <dbReference type="Google" id="ProtNLM"/>
    </source>
</evidence>
<dbReference type="Gene3D" id="3.30.420.10">
    <property type="entry name" value="Ribonuclease H-like superfamily/Ribonuclease H"/>
    <property type="match status" value="1"/>
</dbReference>
<dbReference type="InterPro" id="IPR012337">
    <property type="entry name" value="RNaseH-like_sf"/>
</dbReference>
<dbReference type="AlphaFoldDB" id="B0Y9G7"/>
<accession>B0Y9G7</accession>
<reference evidence="1 2" key="1">
    <citation type="journal article" date="2008" name="PLoS Genet.">
        <title>Genomic islands in the pathogenic filamentous fungus Aspergillus fumigatus.</title>
        <authorList>
            <person name="Fedorova N.D."/>
            <person name="Khaldi N."/>
            <person name="Joardar V.S."/>
            <person name="Maiti R."/>
            <person name="Amedeo P."/>
            <person name="Anderson M.J."/>
            <person name="Crabtree J."/>
            <person name="Silva J.C."/>
            <person name="Badger J.H."/>
            <person name="Albarraq A."/>
            <person name="Angiuoli S."/>
            <person name="Bussey H."/>
            <person name="Bowyer P."/>
            <person name="Cotty P.J."/>
            <person name="Dyer P.S."/>
            <person name="Egan A."/>
            <person name="Galens K."/>
            <person name="Fraser-Liggett C.M."/>
            <person name="Haas B.J."/>
            <person name="Inman J.M."/>
            <person name="Kent R."/>
            <person name="Lemieux S."/>
            <person name="Malavazi I."/>
            <person name="Orvis J."/>
            <person name="Roemer T."/>
            <person name="Ronning C.M."/>
            <person name="Sundaram J.P."/>
            <person name="Sutton G."/>
            <person name="Turner G."/>
            <person name="Venter J.C."/>
            <person name="White O.R."/>
            <person name="Whitty B.R."/>
            <person name="Youngman P."/>
            <person name="Wolfe K.H."/>
            <person name="Goldman G.H."/>
            <person name="Wortman J.R."/>
            <person name="Jiang B."/>
            <person name="Denning D.W."/>
            <person name="Nierman W.C."/>
        </authorList>
    </citation>
    <scope>NUCLEOTIDE SEQUENCE [LARGE SCALE GENOMIC DNA]</scope>
    <source>
        <strain evidence="2">CBS 144.89 / FGSC A1163 / CEA10</strain>
    </source>
</reference>
<dbReference type="Proteomes" id="UP000001699">
    <property type="component" value="Unassembled WGS sequence"/>
</dbReference>
<dbReference type="PhylomeDB" id="B0Y9G7"/>
<dbReference type="OrthoDB" id="26838at2759"/>
<dbReference type="EMBL" id="DS499600">
    <property type="protein sequence ID" value="EDP48660.1"/>
    <property type="molecule type" value="Genomic_DNA"/>
</dbReference>
<evidence type="ECO:0000313" key="2">
    <source>
        <dbReference type="Proteomes" id="UP000001699"/>
    </source>
</evidence>
<dbReference type="PANTHER" id="PTHR43040">
    <property type="entry name" value="RIBONUCLEASE D"/>
    <property type="match status" value="1"/>
</dbReference>
<dbReference type="InterPro" id="IPR036397">
    <property type="entry name" value="RNaseH_sf"/>
</dbReference>
<proteinExistence type="predicted"/>
<keyword evidence="2" id="KW-1185">Reference proteome</keyword>